<gene>
    <name evidence="2" type="ORF">SAMN06295910_0523</name>
</gene>
<feature type="signal peptide" evidence="1">
    <location>
        <begin position="1"/>
        <end position="21"/>
    </location>
</feature>
<evidence type="ECO:0000313" key="2">
    <source>
        <dbReference type="EMBL" id="SMF61533.1"/>
    </source>
</evidence>
<dbReference type="Pfam" id="PF05960">
    <property type="entry name" value="DUF885"/>
    <property type="match status" value="1"/>
</dbReference>
<sequence length="603" mass="66703">MKLALLLALAGTAMTPLIAQAPSAPAAAEAANASQQLAALFAASDEAELKRNPIGALYRGDLRYADRLGNPYSKEHQGEERTAAVNELAELNKIDRAALSAEERISYDVFKWQRTTDLKGLQPDMLALTAVRPINHFYGIHTSFPEMSNGEGVAPFKTVKDYDNGLSRIDDFVVAVDTIIARMREGMASGVVQPQLVAQNIVGQLDQMLGESVEGSAFYRPLTKFPADVPAADQERLKTAYRTAISSKLRPALQRLRDFTANEYLPAARPSVGLLDMKGGPALYRYLVEVNTTTDMTPEQIHKIGVDEVKRLHAEMEKVKAQVGFKGTLKDFFEHIRTDPKFKPQSREWLQQEYVAIGKRLDGTLPNLFSTLPKAPLEIRPTPALTEKGAARGSYNPGTPDGSRPGVFYYNAYDLPSRTTPSMETLYLHEGAPGHHFQISLAQENEALPNFQRFGGNTAYVEGWGLYAETLGRELGVYTDPYQYFGYLDSQLFRAIRLVVDTGIHSKGWTRDQTIQYILDNSSRGRSNATAETERYIAIPGQALAYKVGQLKISELRAKAEKALGKRFDVREFHAQVLMSGALPLAVLETKIDTWIAAKKKAG</sequence>
<feature type="chain" id="PRO_5010859239" evidence="1">
    <location>
        <begin position="22"/>
        <end position="603"/>
    </location>
</feature>
<proteinExistence type="predicted"/>
<protein>
    <submittedName>
        <fullName evidence="2">Uncharacterized conserved protein, DUF885 familyt</fullName>
    </submittedName>
</protein>
<dbReference type="STRING" id="941907.SAMN06295910_0523"/>
<keyword evidence="3" id="KW-1185">Reference proteome</keyword>
<dbReference type="AlphaFoldDB" id="A0A1X7G0Y1"/>
<dbReference type="PANTHER" id="PTHR33361">
    <property type="entry name" value="GLR0591 PROTEIN"/>
    <property type="match status" value="1"/>
</dbReference>
<dbReference type="Proteomes" id="UP000192934">
    <property type="component" value="Chromosome I"/>
</dbReference>
<dbReference type="EMBL" id="LT840185">
    <property type="protein sequence ID" value="SMF61533.1"/>
    <property type="molecule type" value="Genomic_DNA"/>
</dbReference>
<evidence type="ECO:0000313" key="3">
    <source>
        <dbReference type="Proteomes" id="UP000192934"/>
    </source>
</evidence>
<keyword evidence="1" id="KW-0732">Signal</keyword>
<reference evidence="3" key="1">
    <citation type="submission" date="2017-04" db="EMBL/GenBank/DDBJ databases">
        <authorList>
            <person name="Varghese N."/>
            <person name="Submissions S."/>
        </authorList>
    </citation>
    <scope>NUCLEOTIDE SEQUENCE [LARGE SCALE GENOMIC DNA]</scope>
    <source>
        <strain evidence="3">Dd16</strain>
    </source>
</reference>
<dbReference type="InterPro" id="IPR010281">
    <property type="entry name" value="DUF885"/>
</dbReference>
<evidence type="ECO:0000256" key="1">
    <source>
        <dbReference type="SAM" id="SignalP"/>
    </source>
</evidence>
<accession>A0A1X7G0Y1</accession>
<organism evidence="2 3">
    <name type="scientific">Allosphingosinicella indica</name>
    <dbReference type="NCBI Taxonomy" id="941907"/>
    <lineage>
        <taxon>Bacteria</taxon>
        <taxon>Pseudomonadati</taxon>
        <taxon>Pseudomonadota</taxon>
        <taxon>Alphaproteobacteria</taxon>
        <taxon>Sphingomonadales</taxon>
        <taxon>Sphingomonadaceae</taxon>
        <taxon>Allosphingosinicella</taxon>
    </lineage>
</organism>
<name>A0A1X7G0Y1_9SPHN</name>
<dbReference type="PANTHER" id="PTHR33361:SF16">
    <property type="entry name" value="DUF885 DOMAIN-CONTAINING PROTEIN"/>
    <property type="match status" value="1"/>
</dbReference>